<sequence>MNSMFSSFDALCNEFLNQKVKSSFAYTAMDSNTKRVLSSQVGDDNLIKNQEGSSSRSLARKQEKKKMPRFAPELDGLNCFETFEIHREETDRNYSLIDLSEILWALELAPMEGTVCEHPRLRNEQLMPTFTFWLLVDAFYPKNRSSQQLPENYRFVSHSSSIFCFDNLMFQVLNNVFNLKQRWVLMPIQFNYNSSKQH</sequence>
<feature type="compositionally biased region" description="Basic residues" evidence="1">
    <location>
        <begin position="58"/>
        <end position="67"/>
    </location>
</feature>
<evidence type="ECO:0000256" key="1">
    <source>
        <dbReference type="SAM" id="MobiDB-lite"/>
    </source>
</evidence>
<dbReference type="PANTHER" id="PTHR33641">
    <property type="entry name" value="OS06G0133500 PROTEIN"/>
    <property type="match status" value="1"/>
</dbReference>
<feature type="compositionally biased region" description="Polar residues" evidence="1">
    <location>
        <begin position="45"/>
        <end position="57"/>
    </location>
</feature>
<dbReference type="AlphaFoldDB" id="A0A835JPB3"/>
<dbReference type="Proteomes" id="UP000657918">
    <property type="component" value="Chromosome 11"/>
</dbReference>
<comment type="caution">
    <text evidence="2">The sequence shown here is derived from an EMBL/GenBank/DDBJ whole genome shotgun (WGS) entry which is preliminary data.</text>
</comment>
<organism evidence="2 3">
    <name type="scientific">Salix dunnii</name>
    <dbReference type="NCBI Taxonomy" id="1413687"/>
    <lineage>
        <taxon>Eukaryota</taxon>
        <taxon>Viridiplantae</taxon>
        <taxon>Streptophyta</taxon>
        <taxon>Embryophyta</taxon>
        <taxon>Tracheophyta</taxon>
        <taxon>Spermatophyta</taxon>
        <taxon>Magnoliopsida</taxon>
        <taxon>eudicotyledons</taxon>
        <taxon>Gunneridae</taxon>
        <taxon>Pentapetalae</taxon>
        <taxon>rosids</taxon>
        <taxon>fabids</taxon>
        <taxon>Malpighiales</taxon>
        <taxon>Salicaceae</taxon>
        <taxon>Saliceae</taxon>
        <taxon>Salix</taxon>
    </lineage>
</organism>
<evidence type="ECO:0000313" key="2">
    <source>
        <dbReference type="EMBL" id="KAF9673091.1"/>
    </source>
</evidence>
<keyword evidence="3" id="KW-1185">Reference proteome</keyword>
<reference evidence="2 3" key="1">
    <citation type="submission" date="2020-10" db="EMBL/GenBank/DDBJ databases">
        <title>Plant Genome Project.</title>
        <authorList>
            <person name="Zhang R.-G."/>
        </authorList>
    </citation>
    <scope>NUCLEOTIDE SEQUENCE [LARGE SCALE GENOMIC DNA]</scope>
    <source>
        <strain evidence="2">FAFU-HL-1</strain>
        <tissue evidence="2">Leaf</tissue>
    </source>
</reference>
<gene>
    <name evidence="2" type="ORF">SADUNF_Sadunf11G0112700</name>
</gene>
<accession>A0A835JPB3</accession>
<evidence type="ECO:0000313" key="3">
    <source>
        <dbReference type="Proteomes" id="UP000657918"/>
    </source>
</evidence>
<dbReference type="EMBL" id="JADGMS010000011">
    <property type="protein sequence ID" value="KAF9673091.1"/>
    <property type="molecule type" value="Genomic_DNA"/>
</dbReference>
<dbReference type="PANTHER" id="PTHR33641:SF15">
    <property type="entry name" value="AVR9_CF-9 RAPIDLY ELICITED PROTEIN"/>
    <property type="match status" value="1"/>
</dbReference>
<protein>
    <submittedName>
        <fullName evidence="2">Uncharacterized protein</fullName>
    </submittedName>
</protein>
<proteinExistence type="predicted"/>
<dbReference type="OrthoDB" id="751010at2759"/>
<feature type="region of interest" description="Disordered" evidence="1">
    <location>
        <begin position="45"/>
        <end position="67"/>
    </location>
</feature>
<name>A0A835JPB3_9ROSI</name>